<evidence type="ECO:0000313" key="2">
    <source>
        <dbReference type="Proteomes" id="UP000076447"/>
    </source>
</evidence>
<comment type="caution">
    <text evidence="1">The sequence shown here is derived from an EMBL/GenBank/DDBJ whole genome shotgun (WGS) entry which is preliminary data.</text>
</comment>
<evidence type="ECO:0000313" key="1">
    <source>
        <dbReference type="EMBL" id="KZM34082.1"/>
    </source>
</evidence>
<dbReference type="EMBL" id="LRIE01000082">
    <property type="protein sequence ID" value="KZM34082.1"/>
    <property type="molecule type" value="Genomic_DNA"/>
</dbReference>
<dbReference type="PATRIC" id="fig|43678.3.peg.3392"/>
<evidence type="ECO:0008006" key="3">
    <source>
        <dbReference type="Google" id="ProtNLM"/>
    </source>
</evidence>
<gene>
    <name evidence="1" type="ORF">OJAG_32340</name>
</gene>
<proteinExistence type="predicted"/>
<reference evidence="1 2" key="1">
    <citation type="submission" date="2016-01" db="EMBL/GenBank/DDBJ databases">
        <title>Genome sequence of Oerskovia enterophila VJag, an agar and cellulose degrading bacterium.</title>
        <authorList>
            <person name="Poehlein A."/>
            <person name="Jag V."/>
            <person name="Bengelsdorf F."/>
            <person name="Duerre P."/>
            <person name="Daniel R."/>
        </authorList>
    </citation>
    <scope>NUCLEOTIDE SEQUENCE [LARGE SCALE GENOMIC DNA]</scope>
    <source>
        <strain evidence="1 2">VJag</strain>
    </source>
</reference>
<protein>
    <recommendedName>
        <fullName evidence="3">Leucine Rich repeats (2 copies)</fullName>
    </recommendedName>
</protein>
<dbReference type="Proteomes" id="UP000076447">
    <property type="component" value="Unassembled WGS sequence"/>
</dbReference>
<name>A0A163QEH8_9CELL</name>
<sequence length="270" mass="29931">MPSLRTVVAYDGQRPYRIGEVHDEPTTEDLAWMRARDVDGLSIRPPRGTRRVFPLNWVEGLGPLRYLEIVSPRPVGAVPASIVGGLEILHVQGRLHAELDLARAQRLRSLTLAQDQVEALSSAPVLEHCGLESATRFSSSIFEGCATLRSAFVTADNRAANPVWDFSAQGEIPLERLTLMDGGARSLDGIAALPRLRELTILPREDVGLEQHLDLRPLAACSRLRRLVLHRSGTLDNAHVLDELTDLETVKVRRGAVDRTVEDRAWLRVL</sequence>
<accession>A0A163QEH8</accession>
<organism evidence="1 2">
    <name type="scientific">Oerskovia enterophila</name>
    <dbReference type="NCBI Taxonomy" id="43678"/>
    <lineage>
        <taxon>Bacteria</taxon>
        <taxon>Bacillati</taxon>
        <taxon>Actinomycetota</taxon>
        <taxon>Actinomycetes</taxon>
        <taxon>Micrococcales</taxon>
        <taxon>Cellulomonadaceae</taxon>
        <taxon>Oerskovia</taxon>
    </lineage>
</organism>
<dbReference type="AlphaFoldDB" id="A0A163QEH8"/>